<organism evidence="2 3">
    <name type="scientific">Austropuccinia psidii MF-1</name>
    <dbReference type="NCBI Taxonomy" id="1389203"/>
    <lineage>
        <taxon>Eukaryota</taxon>
        <taxon>Fungi</taxon>
        <taxon>Dikarya</taxon>
        <taxon>Basidiomycota</taxon>
        <taxon>Pucciniomycotina</taxon>
        <taxon>Pucciniomycetes</taxon>
        <taxon>Pucciniales</taxon>
        <taxon>Sphaerophragmiaceae</taxon>
        <taxon>Austropuccinia</taxon>
    </lineage>
</organism>
<feature type="region of interest" description="Disordered" evidence="1">
    <location>
        <begin position="1"/>
        <end position="64"/>
    </location>
</feature>
<dbReference type="EMBL" id="AVOT02004189">
    <property type="protein sequence ID" value="MBW0475651.1"/>
    <property type="molecule type" value="Genomic_DNA"/>
</dbReference>
<keyword evidence="3" id="KW-1185">Reference proteome</keyword>
<dbReference type="AlphaFoldDB" id="A0A9Q3BZU1"/>
<feature type="compositionally biased region" description="Basic and acidic residues" evidence="1">
    <location>
        <begin position="7"/>
        <end position="27"/>
    </location>
</feature>
<evidence type="ECO:0000313" key="2">
    <source>
        <dbReference type="EMBL" id="MBW0475651.1"/>
    </source>
</evidence>
<comment type="caution">
    <text evidence="2">The sequence shown here is derived from an EMBL/GenBank/DDBJ whole genome shotgun (WGS) entry which is preliminary data.</text>
</comment>
<protein>
    <submittedName>
        <fullName evidence="2">Uncharacterized protein</fullName>
    </submittedName>
</protein>
<dbReference type="Proteomes" id="UP000765509">
    <property type="component" value="Unassembled WGS sequence"/>
</dbReference>
<proteinExistence type="predicted"/>
<dbReference type="InterPro" id="IPR021109">
    <property type="entry name" value="Peptidase_aspartic_dom_sf"/>
</dbReference>
<name>A0A9Q3BZU1_9BASI</name>
<dbReference type="Gene3D" id="2.40.70.10">
    <property type="entry name" value="Acid Proteases"/>
    <property type="match status" value="1"/>
</dbReference>
<accession>A0A9Q3BZU1</accession>
<gene>
    <name evidence="2" type="ORF">O181_015366</name>
</gene>
<reference evidence="2" key="1">
    <citation type="submission" date="2021-03" db="EMBL/GenBank/DDBJ databases">
        <title>Draft genome sequence of rust myrtle Austropuccinia psidii MF-1, a brazilian biotype.</title>
        <authorList>
            <person name="Quecine M.C."/>
            <person name="Pachon D.M.R."/>
            <person name="Bonatelli M.L."/>
            <person name="Correr F.H."/>
            <person name="Franceschini L.M."/>
            <person name="Leite T.F."/>
            <person name="Margarido G.R.A."/>
            <person name="Almeida C.A."/>
            <person name="Ferrarezi J.A."/>
            <person name="Labate C.A."/>
        </authorList>
    </citation>
    <scope>NUCLEOTIDE SEQUENCE</scope>
    <source>
        <strain evidence="2">MF-1</strain>
    </source>
</reference>
<sequence>MDVTLDLDTRYHESQKEKNQFQEKKTEASTSSSSHTQNYSSSTHKKKNFRVHERDKPHSSLLNNDHNFMCSKRGRRLKEVFCAYCGGKHSLEAHVKRPQNQLTQPVVIDTPKGEELILGFDFLNHFNPSIDWRQGPITFNSDHKDYHDPFSSLINEFSSTNTFEALVGDSRIPSSPTSVHIPSPNSHQSLLSSRDEVFKEMKDV</sequence>
<evidence type="ECO:0000256" key="1">
    <source>
        <dbReference type="SAM" id="MobiDB-lite"/>
    </source>
</evidence>
<feature type="compositionally biased region" description="Low complexity" evidence="1">
    <location>
        <begin position="28"/>
        <end position="42"/>
    </location>
</feature>
<evidence type="ECO:0000313" key="3">
    <source>
        <dbReference type="Proteomes" id="UP000765509"/>
    </source>
</evidence>